<dbReference type="GO" id="GO:0016020">
    <property type="term" value="C:membrane"/>
    <property type="evidence" value="ECO:0007669"/>
    <property type="project" value="InterPro"/>
</dbReference>
<dbReference type="Proteomes" id="UP000323717">
    <property type="component" value="Unassembled WGS sequence"/>
</dbReference>
<dbReference type="InterPro" id="IPR011066">
    <property type="entry name" value="MscS_channel_C_sf"/>
</dbReference>
<organism evidence="2 3">
    <name type="scientific">Bacteroides ovatus</name>
    <dbReference type="NCBI Taxonomy" id="28116"/>
    <lineage>
        <taxon>Bacteria</taxon>
        <taxon>Pseudomonadati</taxon>
        <taxon>Bacteroidota</taxon>
        <taxon>Bacteroidia</taxon>
        <taxon>Bacteroidales</taxon>
        <taxon>Bacteroidaceae</taxon>
        <taxon>Bacteroides</taxon>
    </lineage>
</organism>
<feature type="non-terminal residue" evidence="2">
    <location>
        <position position="1"/>
    </location>
</feature>
<dbReference type="SUPFAM" id="SSF82689">
    <property type="entry name" value="Mechanosensitive channel protein MscS (YggB), C-terminal domain"/>
    <property type="match status" value="1"/>
</dbReference>
<sequence length="55" mass="6121">LGVTSNMNMEILDTFNKAGLDFAFPTRTVYIQNDESEHESKDTGKAPESKVDSLK</sequence>
<reference evidence="2 3" key="1">
    <citation type="journal article" date="2019" name="Nat. Med.">
        <title>A library of human gut bacterial isolates paired with longitudinal multiomics data enables mechanistic microbiome research.</title>
        <authorList>
            <person name="Poyet M."/>
            <person name="Groussin M."/>
            <person name="Gibbons S.M."/>
            <person name="Avila-Pacheco J."/>
            <person name="Jiang X."/>
            <person name="Kearney S.M."/>
            <person name="Perrotta A.R."/>
            <person name="Berdy B."/>
            <person name="Zhao S."/>
            <person name="Lieberman T.D."/>
            <person name="Swanson P.K."/>
            <person name="Smith M."/>
            <person name="Roesemann S."/>
            <person name="Alexander J.E."/>
            <person name="Rich S.A."/>
            <person name="Livny J."/>
            <person name="Vlamakis H."/>
            <person name="Clish C."/>
            <person name="Bullock K."/>
            <person name="Deik A."/>
            <person name="Scott J."/>
            <person name="Pierce K.A."/>
            <person name="Xavier R.J."/>
            <person name="Alm E.J."/>
        </authorList>
    </citation>
    <scope>NUCLEOTIDE SEQUENCE [LARGE SCALE GENOMIC DNA]</scope>
    <source>
        <strain evidence="2 3">BIOML-A163</strain>
    </source>
</reference>
<protein>
    <submittedName>
        <fullName evidence="2">Mechanosensitive ion channel family protein</fullName>
    </submittedName>
</protein>
<proteinExistence type="predicted"/>
<accession>A0A5M5BX77</accession>
<evidence type="ECO:0000256" key="1">
    <source>
        <dbReference type="SAM" id="MobiDB-lite"/>
    </source>
</evidence>
<dbReference type="EMBL" id="VWLE01000447">
    <property type="protein sequence ID" value="KAA3942266.1"/>
    <property type="molecule type" value="Genomic_DNA"/>
</dbReference>
<evidence type="ECO:0000313" key="2">
    <source>
        <dbReference type="EMBL" id="KAA3942266.1"/>
    </source>
</evidence>
<evidence type="ECO:0000313" key="3">
    <source>
        <dbReference type="Proteomes" id="UP000323717"/>
    </source>
</evidence>
<gene>
    <name evidence="2" type="ORF">F3D71_22475</name>
</gene>
<dbReference type="AlphaFoldDB" id="A0A5M5BX77"/>
<feature type="region of interest" description="Disordered" evidence="1">
    <location>
        <begin position="33"/>
        <end position="55"/>
    </location>
</feature>
<feature type="compositionally biased region" description="Basic and acidic residues" evidence="1">
    <location>
        <begin position="38"/>
        <end position="55"/>
    </location>
</feature>
<comment type="caution">
    <text evidence="2">The sequence shown here is derived from an EMBL/GenBank/DDBJ whole genome shotgun (WGS) entry which is preliminary data.</text>
</comment>
<name>A0A5M5BX77_BACOV</name>